<dbReference type="PROSITE" id="PS50001">
    <property type="entry name" value="SH2"/>
    <property type="match status" value="1"/>
</dbReference>
<dbReference type="Pfam" id="PF00017">
    <property type="entry name" value="SH2"/>
    <property type="match status" value="1"/>
</dbReference>
<reference evidence="8" key="1">
    <citation type="submission" date="2022-11" db="UniProtKB">
        <authorList>
            <consortium name="EnsemblMetazoa"/>
        </authorList>
    </citation>
    <scope>IDENTIFICATION</scope>
</reference>
<dbReference type="Gene3D" id="3.30.505.10">
    <property type="entry name" value="SH2 domain"/>
    <property type="match status" value="1"/>
</dbReference>
<dbReference type="KEGG" id="epa:110240084"/>
<dbReference type="RefSeq" id="XP_020910867.1">
    <property type="nucleotide sequence ID" value="XM_021055208.2"/>
</dbReference>
<feature type="domain" description="SH2" evidence="6">
    <location>
        <begin position="60"/>
        <end position="153"/>
    </location>
</feature>
<name>A0A913XAE1_EXADI</name>
<dbReference type="KEGG" id="epa:110248663"/>
<dbReference type="CDD" id="cd09941">
    <property type="entry name" value="SH2_Grb2_like"/>
    <property type="match status" value="1"/>
</dbReference>
<evidence type="ECO:0000313" key="8">
    <source>
        <dbReference type="EnsemblMetazoa" id="XP_020901529.1"/>
    </source>
</evidence>
<dbReference type="AlphaFoldDB" id="A0A913XAE1"/>
<evidence type="ECO:0000256" key="4">
    <source>
        <dbReference type="PROSITE-ProRule" id="PRU00191"/>
    </source>
</evidence>
<evidence type="ECO:0000313" key="9">
    <source>
        <dbReference type="Proteomes" id="UP000887567"/>
    </source>
</evidence>
<dbReference type="OrthoDB" id="10255964at2759"/>
<evidence type="ECO:0008006" key="10">
    <source>
        <dbReference type="Google" id="ProtNLM"/>
    </source>
</evidence>
<accession>A0A913XAE1</accession>
<dbReference type="EnsemblMetazoa" id="XM_021055208.2">
    <property type="protein sequence ID" value="XP_020910867.1"/>
    <property type="gene ID" value="LOC110248663"/>
</dbReference>
<dbReference type="SUPFAM" id="SSF55550">
    <property type="entry name" value="SH2 domain"/>
    <property type="match status" value="1"/>
</dbReference>
<dbReference type="PROSITE" id="PS50002">
    <property type="entry name" value="SH3"/>
    <property type="match status" value="2"/>
</dbReference>
<dbReference type="GeneID" id="110240084"/>
<sequence>MEATAKHDFQASSDDELSFKKGTILKILNIDPEHQWYKAESEGREGYIPANYIEMKPHDWFHGRIKRSDAEANLMRSETQDGAFLIRESESTPGDFSLSVRFQSNVQHFKVLRDGAGKYFLWVVKFNSLNALVEYHRTSSVSRSQQIFLRDKKSGNDQSDNSLNVTALFDFEAQEEGEVSFKKGNLIKVLEKTDPNWWKGQVVTGNLSGNVGLFPSNYVKVPK</sequence>
<dbReference type="SUPFAM" id="SSF50044">
    <property type="entry name" value="SH3-domain"/>
    <property type="match status" value="2"/>
</dbReference>
<dbReference type="Pfam" id="PF00018">
    <property type="entry name" value="SH3_1"/>
    <property type="match status" value="2"/>
</dbReference>
<dbReference type="EnsemblMetazoa" id="XM_021045870.2">
    <property type="protein sequence ID" value="XP_020901529.1"/>
    <property type="gene ID" value="LOC110240084"/>
</dbReference>
<dbReference type="CDD" id="cd11804">
    <property type="entry name" value="SH3_GRB2_like_N"/>
    <property type="match status" value="1"/>
</dbReference>
<dbReference type="SMART" id="SM00326">
    <property type="entry name" value="SH3"/>
    <property type="match status" value="2"/>
</dbReference>
<keyword evidence="1 5" id="KW-0728">SH3 domain</keyword>
<evidence type="ECO:0000259" key="7">
    <source>
        <dbReference type="PROSITE" id="PS50002"/>
    </source>
</evidence>
<dbReference type="PRINTS" id="PR00452">
    <property type="entry name" value="SH3DOMAIN"/>
</dbReference>
<dbReference type="InterPro" id="IPR036860">
    <property type="entry name" value="SH2_dom_sf"/>
</dbReference>
<protein>
    <recommendedName>
        <fullName evidence="10">Growth factor receptor-bound protein 2</fullName>
    </recommendedName>
</protein>
<dbReference type="PRINTS" id="PR00499">
    <property type="entry name" value="P67PHOX"/>
</dbReference>
<evidence type="ECO:0000256" key="2">
    <source>
        <dbReference type="ARBA" id="ARBA00022737"/>
    </source>
</evidence>
<dbReference type="InterPro" id="IPR001452">
    <property type="entry name" value="SH3_domain"/>
</dbReference>
<evidence type="ECO:0000256" key="5">
    <source>
        <dbReference type="PROSITE-ProRule" id="PRU00192"/>
    </source>
</evidence>
<evidence type="ECO:0000256" key="1">
    <source>
        <dbReference type="ARBA" id="ARBA00022443"/>
    </source>
</evidence>
<feature type="domain" description="SH3" evidence="7">
    <location>
        <begin position="1"/>
        <end position="58"/>
    </location>
</feature>
<dbReference type="Proteomes" id="UP000887567">
    <property type="component" value="Unplaced"/>
</dbReference>
<dbReference type="RefSeq" id="XP_020901529.1">
    <property type="nucleotide sequence ID" value="XM_021045870.2"/>
</dbReference>
<evidence type="ECO:0000256" key="3">
    <source>
        <dbReference type="ARBA" id="ARBA00022999"/>
    </source>
</evidence>
<feature type="domain" description="SH3" evidence="7">
    <location>
        <begin position="160"/>
        <end position="223"/>
    </location>
</feature>
<proteinExistence type="predicted"/>
<organism evidence="8 9">
    <name type="scientific">Exaiptasia diaphana</name>
    <name type="common">Tropical sea anemone</name>
    <name type="synonym">Aiptasia pulchella</name>
    <dbReference type="NCBI Taxonomy" id="2652724"/>
    <lineage>
        <taxon>Eukaryota</taxon>
        <taxon>Metazoa</taxon>
        <taxon>Cnidaria</taxon>
        <taxon>Anthozoa</taxon>
        <taxon>Hexacorallia</taxon>
        <taxon>Actiniaria</taxon>
        <taxon>Aiptasiidae</taxon>
        <taxon>Exaiptasia</taxon>
    </lineage>
</organism>
<dbReference type="FunFam" id="3.30.505.10:FF:000022">
    <property type="entry name" value="Growth factor receptor-bound protein 2"/>
    <property type="match status" value="1"/>
</dbReference>
<dbReference type="InterPro" id="IPR036028">
    <property type="entry name" value="SH3-like_dom_sf"/>
</dbReference>
<keyword evidence="2" id="KW-0677">Repeat</keyword>
<evidence type="ECO:0000259" key="6">
    <source>
        <dbReference type="PROSITE" id="PS50001"/>
    </source>
</evidence>
<dbReference type="GeneID" id="110248663"/>
<keyword evidence="3 4" id="KW-0727">SH2 domain</keyword>
<keyword evidence="9" id="KW-1185">Reference proteome</keyword>
<dbReference type="InterPro" id="IPR043539">
    <property type="entry name" value="Grb2-like"/>
</dbReference>
<dbReference type="Gene3D" id="2.30.30.40">
    <property type="entry name" value="SH3 Domains"/>
    <property type="match status" value="2"/>
</dbReference>
<dbReference type="PRINTS" id="PR00401">
    <property type="entry name" value="SH2DOMAIN"/>
</dbReference>
<dbReference type="InterPro" id="IPR000980">
    <property type="entry name" value="SH2"/>
</dbReference>
<dbReference type="SMART" id="SM00252">
    <property type="entry name" value="SH2"/>
    <property type="match status" value="1"/>
</dbReference>
<dbReference type="OMA" id="FKQPDGA"/>
<dbReference type="PANTHER" id="PTHR46037">
    <property type="entry name" value="PROTEIN ENHANCER OF SEVENLESS 2B"/>
    <property type="match status" value="1"/>
</dbReference>